<dbReference type="PANTHER" id="PTHR43685:SF2">
    <property type="entry name" value="GLYCOSYLTRANSFERASE 2-LIKE DOMAIN-CONTAINING PROTEIN"/>
    <property type="match status" value="1"/>
</dbReference>
<dbReference type="InterPro" id="IPR029044">
    <property type="entry name" value="Nucleotide-diphossugar_trans"/>
</dbReference>
<dbReference type="InterPro" id="IPR001173">
    <property type="entry name" value="Glyco_trans_2-like"/>
</dbReference>
<dbReference type="AlphaFoldDB" id="A0A1W2LI53"/>
<organism evidence="2 3">
    <name type="scientific">Amycolatopsis keratiniphila subsp. keratiniphila</name>
    <dbReference type="NCBI Taxonomy" id="227715"/>
    <lineage>
        <taxon>Bacteria</taxon>
        <taxon>Bacillati</taxon>
        <taxon>Actinomycetota</taxon>
        <taxon>Actinomycetes</taxon>
        <taxon>Pseudonocardiales</taxon>
        <taxon>Pseudonocardiaceae</taxon>
        <taxon>Amycolatopsis</taxon>
        <taxon>Amycolatopsis japonica group</taxon>
    </lineage>
</organism>
<dbReference type="Proteomes" id="UP000076660">
    <property type="component" value="Unassembled WGS sequence"/>
</dbReference>
<dbReference type="GO" id="GO:0016740">
    <property type="term" value="F:transferase activity"/>
    <property type="evidence" value="ECO:0007669"/>
    <property type="project" value="UniProtKB-KW"/>
</dbReference>
<sequence>MRRLRRIVAAAKDDRRHAENGEIAELRSALAEQAAEIERLRATLEHRTAWLEDHGKALRDGEARISTVEDRQAALDARQGALDGWLGGHDTAFEGLHLRTENLEAARDVRTFTHWIDQHELLAAPKISIVLPTHDRAALLPRAVASVLAQRYQNWELVIVDDASSDSTPKVIAGFEDPRIRSIRVEHGGVCAARNAGLAEVTGDVVAYLDDDNTMHPLWLKALGWAFGEHPEITAAYGGFVIDDIGGLPTLFLRRYDRETLVQENLADIGAVAHRAGLPEARFDESLVEMGDWDLLLALTADRAPLVVPAISCYYTTTSGDRLSHGPTYDDDFAAIRRKHSGPEHRV</sequence>
<feature type="domain" description="Glycosyltransferase 2-like" evidence="1">
    <location>
        <begin position="128"/>
        <end position="234"/>
    </location>
</feature>
<protein>
    <submittedName>
        <fullName evidence="2">Glycosyltransferase</fullName>
    </submittedName>
</protein>
<dbReference type="Gene3D" id="3.90.550.10">
    <property type="entry name" value="Spore Coat Polysaccharide Biosynthesis Protein SpsA, Chain A"/>
    <property type="match status" value="1"/>
</dbReference>
<gene>
    <name evidence="2" type="ORF">AVR91_0239505</name>
</gene>
<dbReference type="Pfam" id="PF00535">
    <property type="entry name" value="Glycos_transf_2"/>
    <property type="match status" value="1"/>
</dbReference>
<dbReference type="SUPFAM" id="SSF53448">
    <property type="entry name" value="Nucleotide-diphospho-sugar transferases"/>
    <property type="match status" value="1"/>
</dbReference>
<evidence type="ECO:0000313" key="2">
    <source>
        <dbReference type="EMBL" id="ONF62531.1"/>
    </source>
</evidence>
<name>A0A1W2LI53_9PSEU</name>
<dbReference type="PANTHER" id="PTHR43685">
    <property type="entry name" value="GLYCOSYLTRANSFERASE"/>
    <property type="match status" value="1"/>
</dbReference>
<evidence type="ECO:0000259" key="1">
    <source>
        <dbReference type="Pfam" id="PF00535"/>
    </source>
</evidence>
<keyword evidence="2" id="KW-0808">Transferase</keyword>
<accession>A0A1W2LI53</accession>
<evidence type="ECO:0000313" key="3">
    <source>
        <dbReference type="Proteomes" id="UP000076660"/>
    </source>
</evidence>
<dbReference type="EMBL" id="LQMT02000042">
    <property type="protein sequence ID" value="ONF62531.1"/>
    <property type="molecule type" value="Genomic_DNA"/>
</dbReference>
<dbReference type="InterPro" id="IPR050834">
    <property type="entry name" value="Glycosyltransf_2"/>
</dbReference>
<comment type="caution">
    <text evidence="2">The sequence shown here is derived from an EMBL/GenBank/DDBJ whole genome shotgun (WGS) entry which is preliminary data.</text>
</comment>
<dbReference type="OrthoDB" id="3177103at2"/>
<proteinExistence type="predicted"/>
<reference evidence="2 3" key="1">
    <citation type="submission" date="2016-12" db="EMBL/GenBank/DDBJ databases">
        <title>Amycolatopsis keratiniphila subsp. keratiniphila genome sequencing and assembly.</title>
        <authorList>
            <person name="Mayilraj S."/>
            <person name="Kaur N."/>
        </authorList>
    </citation>
    <scope>NUCLEOTIDE SEQUENCE [LARGE SCALE GENOMIC DNA]</scope>
    <source>
        <strain evidence="2 3">DSM 44409</strain>
    </source>
</reference>
<dbReference type="CDD" id="cd00761">
    <property type="entry name" value="Glyco_tranf_GTA_type"/>
    <property type="match status" value="1"/>
</dbReference>
<dbReference type="RefSeq" id="WP_063277609.1">
    <property type="nucleotide sequence ID" value="NZ_LQMT02000042.1"/>
</dbReference>